<protein>
    <recommendedName>
        <fullName evidence="1">N6 adenine-specific DNA methyltransferase N-terminal domain-containing protein</fullName>
    </recommendedName>
</protein>
<evidence type="ECO:0000313" key="2">
    <source>
        <dbReference type="EMBL" id="BEK83430.1"/>
    </source>
</evidence>
<gene>
    <name evidence="2" type="ORF">B19861_13720</name>
</gene>
<name>A0ABM8IQP6_BIFAD</name>
<keyword evidence="3" id="KW-1185">Reference proteome</keyword>
<evidence type="ECO:0000259" key="1">
    <source>
        <dbReference type="Pfam" id="PF12161"/>
    </source>
</evidence>
<feature type="domain" description="N6 adenine-specific DNA methyltransferase N-terminal" evidence="1">
    <location>
        <begin position="12"/>
        <end position="59"/>
    </location>
</feature>
<evidence type="ECO:0000313" key="3">
    <source>
        <dbReference type="Proteomes" id="UP001357973"/>
    </source>
</evidence>
<dbReference type="RefSeq" id="WP_117320103.1">
    <property type="nucleotide sequence ID" value="NZ_AP028457.1"/>
</dbReference>
<accession>A0ABM8IQP6</accession>
<dbReference type="InterPro" id="IPR022749">
    <property type="entry name" value="D12N6_MeTrfase_N"/>
</dbReference>
<proteinExistence type="predicted"/>
<dbReference type="Pfam" id="PF12161">
    <property type="entry name" value="HsdM_N"/>
    <property type="match status" value="1"/>
</dbReference>
<dbReference type="Proteomes" id="UP001357973">
    <property type="component" value="Chromosome"/>
</dbReference>
<sequence>MAAEKKAFDYVNDIWSIADYVRDVIRPADYNKLILPFAVLHLVAGALERTRDKVQHRKKAAMWDDADTGEVLE</sequence>
<dbReference type="EMBL" id="AP028457">
    <property type="protein sequence ID" value="BEK83430.1"/>
    <property type="molecule type" value="Genomic_DNA"/>
</dbReference>
<organism evidence="2 3">
    <name type="scientific">Bifidobacterium adolescentis</name>
    <dbReference type="NCBI Taxonomy" id="1680"/>
    <lineage>
        <taxon>Bacteria</taxon>
        <taxon>Bacillati</taxon>
        <taxon>Actinomycetota</taxon>
        <taxon>Actinomycetes</taxon>
        <taxon>Bifidobacteriales</taxon>
        <taxon>Bifidobacteriaceae</taxon>
        <taxon>Bifidobacterium</taxon>
    </lineage>
</organism>
<reference evidence="2 3" key="1">
    <citation type="submission" date="2023-06" db="EMBL/GenBank/DDBJ databases">
        <title>Complete Genome Sequences of Bifidobacterium faecale strain JCM19861T was isolated from human faeces by Jung-Hye Choi et al. (2014).</title>
        <authorList>
            <person name="Okuhama S."/>
            <person name="Takahashi H."/>
            <person name="Imaizumi K."/>
            <person name="Nakayama S."/>
            <person name="Ogata Y."/>
            <person name="Suda W."/>
        </authorList>
    </citation>
    <scope>NUCLEOTIDE SEQUENCE [LARGE SCALE GENOMIC DNA]</scope>
    <source>
        <strain evidence="2 3">JCM 19861</strain>
    </source>
</reference>